<accession>A0A133L1B5</accession>
<sequence length="45" mass="5390">MFISCLHIPLFLACSVPLVYRYSFKRREQMENFDVTEETDCSTRL</sequence>
<reference evidence="2" key="1">
    <citation type="submission" date="2016-01" db="EMBL/GenBank/DDBJ databases">
        <authorList>
            <person name="Mitreva M."/>
            <person name="Pepin K.H."/>
            <person name="Mihindukulasuriya K.A."/>
            <person name="Fulton R."/>
            <person name="Fronick C."/>
            <person name="O'Laughlin M."/>
            <person name="Miner T."/>
            <person name="Herter B."/>
            <person name="Rosa B.A."/>
            <person name="Cordes M."/>
            <person name="Tomlinson C."/>
            <person name="Wollam A."/>
            <person name="Palsikar V.B."/>
            <person name="Mardis E.R."/>
            <person name="Wilson R.K."/>
        </authorList>
    </citation>
    <scope>NUCLEOTIDE SEQUENCE [LARGE SCALE GENOMIC DNA]</scope>
    <source>
        <strain evidence="2">GED7749B</strain>
    </source>
</reference>
<organism evidence="1 2">
    <name type="scientific">Heyndrickxia coagulans</name>
    <name type="common">Weizmannia coagulans</name>
    <dbReference type="NCBI Taxonomy" id="1398"/>
    <lineage>
        <taxon>Bacteria</taxon>
        <taxon>Bacillati</taxon>
        <taxon>Bacillota</taxon>
        <taxon>Bacilli</taxon>
        <taxon>Bacillales</taxon>
        <taxon>Bacillaceae</taxon>
        <taxon>Heyndrickxia</taxon>
    </lineage>
</organism>
<dbReference type="EMBL" id="LRPN01000017">
    <property type="protein sequence ID" value="KWZ85340.1"/>
    <property type="molecule type" value="Genomic_DNA"/>
</dbReference>
<evidence type="ECO:0000313" key="2">
    <source>
        <dbReference type="Proteomes" id="UP000070376"/>
    </source>
</evidence>
<protein>
    <submittedName>
        <fullName evidence="1">Uncharacterized protein</fullName>
    </submittedName>
</protein>
<proteinExistence type="predicted"/>
<comment type="caution">
    <text evidence="1">The sequence shown here is derived from an EMBL/GenBank/DDBJ whole genome shotgun (WGS) entry which is preliminary data.</text>
</comment>
<dbReference type="AlphaFoldDB" id="A0A133L1B5"/>
<gene>
    <name evidence="1" type="ORF">HMPREF3213_00512</name>
</gene>
<evidence type="ECO:0000313" key="1">
    <source>
        <dbReference type="EMBL" id="KWZ85340.1"/>
    </source>
</evidence>
<dbReference type="Proteomes" id="UP000070376">
    <property type="component" value="Unassembled WGS sequence"/>
</dbReference>
<name>A0A133L1B5_HEYCO</name>